<reference evidence="2" key="1">
    <citation type="submission" date="2022-11" db="UniProtKB">
        <authorList>
            <consortium name="WormBaseParasite"/>
        </authorList>
    </citation>
    <scope>IDENTIFICATION</scope>
</reference>
<dbReference type="Proteomes" id="UP000887565">
    <property type="component" value="Unplaced"/>
</dbReference>
<organism evidence="1 2">
    <name type="scientific">Romanomermis culicivorax</name>
    <name type="common">Nematode worm</name>
    <dbReference type="NCBI Taxonomy" id="13658"/>
    <lineage>
        <taxon>Eukaryota</taxon>
        <taxon>Metazoa</taxon>
        <taxon>Ecdysozoa</taxon>
        <taxon>Nematoda</taxon>
        <taxon>Enoplea</taxon>
        <taxon>Dorylaimia</taxon>
        <taxon>Mermithida</taxon>
        <taxon>Mermithoidea</taxon>
        <taxon>Mermithidae</taxon>
        <taxon>Romanomermis</taxon>
    </lineage>
</organism>
<sequence length="62" mass="6879">MVDGIDRWQGQLPMKQKLLDGRGLIKGIWVRKIVGSPNGIVADIGSPSSRGCRYWFPILLKG</sequence>
<name>A0A915HVQ2_ROMCU</name>
<dbReference type="AlphaFoldDB" id="A0A915HVQ2"/>
<evidence type="ECO:0000313" key="2">
    <source>
        <dbReference type="WBParaSite" id="nRc.2.0.1.t05627-RA"/>
    </source>
</evidence>
<protein>
    <submittedName>
        <fullName evidence="2">Uncharacterized protein</fullName>
    </submittedName>
</protein>
<accession>A0A915HVQ2</accession>
<proteinExistence type="predicted"/>
<evidence type="ECO:0000313" key="1">
    <source>
        <dbReference type="Proteomes" id="UP000887565"/>
    </source>
</evidence>
<keyword evidence="1" id="KW-1185">Reference proteome</keyword>
<dbReference type="WBParaSite" id="nRc.2.0.1.t05627-RA">
    <property type="protein sequence ID" value="nRc.2.0.1.t05627-RA"/>
    <property type="gene ID" value="nRc.2.0.1.g05627"/>
</dbReference>